<dbReference type="GO" id="GO:0005385">
    <property type="term" value="F:zinc ion transmembrane transporter activity"/>
    <property type="evidence" value="ECO:0007669"/>
    <property type="project" value="TreeGrafter"/>
</dbReference>
<dbReference type="OrthoDB" id="5290232at2"/>
<keyword evidence="2 6" id="KW-0812">Transmembrane</keyword>
<feature type="transmembrane region" description="Helical" evidence="6">
    <location>
        <begin position="21"/>
        <end position="41"/>
    </location>
</feature>
<dbReference type="InterPro" id="IPR027469">
    <property type="entry name" value="Cation_efflux_TMD_sf"/>
</dbReference>
<sequence length="307" mass="34650">MSHHHHHHHHHGTDGQSVKRIRLAFVLNLIFAIVELIGGMLTQSMAIVADAIHDFGDSLSLGLALILEKRADKKATQGVTYGYRRLSAVSAFIVGIVLLLGSIIILWESVPRILNNSNEIPDFKGMFALACFGIAVNGYTAWKLSKGSNQNERVLSLHLLEDLLGWVAVLIGSILIFFFKWPWLDPLLAACISAYIIWNVLRSLASTIKIFLQYVPESVDLKAIQDEVEALPEIRKLRDYHAWTLDGSTHVFSCTIELVSQENEDYWCVKTKIREILSPYGFRHITIEMAREDEQGCHNQELNLVKP</sequence>
<evidence type="ECO:0000256" key="4">
    <source>
        <dbReference type="ARBA" id="ARBA00022989"/>
    </source>
</evidence>
<dbReference type="Pfam" id="PF01545">
    <property type="entry name" value="Cation_efflux"/>
    <property type="match status" value="1"/>
</dbReference>
<evidence type="ECO:0000256" key="1">
    <source>
        <dbReference type="ARBA" id="ARBA00004141"/>
    </source>
</evidence>
<evidence type="ECO:0000256" key="5">
    <source>
        <dbReference type="ARBA" id="ARBA00023136"/>
    </source>
</evidence>
<dbReference type="Proteomes" id="UP000192907">
    <property type="component" value="Unassembled WGS sequence"/>
</dbReference>
<dbReference type="PANTHER" id="PTHR11562">
    <property type="entry name" value="CATION EFFLUX PROTEIN/ ZINC TRANSPORTER"/>
    <property type="match status" value="1"/>
</dbReference>
<protein>
    <submittedName>
        <fullName evidence="8">Cobalt-zinc-cadmium efflux system protein</fullName>
    </submittedName>
</protein>
<dbReference type="PANTHER" id="PTHR11562:SF17">
    <property type="entry name" value="RE54080P-RELATED"/>
    <property type="match status" value="1"/>
</dbReference>
<dbReference type="InterPro" id="IPR050681">
    <property type="entry name" value="CDF/SLC30A"/>
</dbReference>
<name>A0A1Y6CNC5_9BACT</name>
<proteinExistence type="predicted"/>
<evidence type="ECO:0000256" key="2">
    <source>
        <dbReference type="ARBA" id="ARBA00022692"/>
    </source>
</evidence>
<evidence type="ECO:0000256" key="6">
    <source>
        <dbReference type="SAM" id="Phobius"/>
    </source>
</evidence>
<feature type="transmembrane region" description="Helical" evidence="6">
    <location>
        <begin position="47"/>
        <end position="67"/>
    </location>
</feature>
<keyword evidence="3" id="KW-0864">Zinc transport</keyword>
<comment type="subcellular location">
    <subcellularLocation>
        <location evidence="1">Membrane</location>
        <topology evidence="1">Multi-pass membrane protein</topology>
    </subcellularLocation>
</comment>
<keyword evidence="4 6" id="KW-1133">Transmembrane helix</keyword>
<dbReference type="SUPFAM" id="SSF161111">
    <property type="entry name" value="Cation efflux protein transmembrane domain-like"/>
    <property type="match status" value="1"/>
</dbReference>
<evidence type="ECO:0000259" key="7">
    <source>
        <dbReference type="Pfam" id="PF01545"/>
    </source>
</evidence>
<keyword evidence="3" id="KW-0862">Zinc</keyword>
<dbReference type="InterPro" id="IPR002524">
    <property type="entry name" value="Cation_efflux"/>
</dbReference>
<keyword evidence="3" id="KW-0406">Ion transport</keyword>
<feature type="transmembrane region" description="Helical" evidence="6">
    <location>
        <begin position="187"/>
        <end position="205"/>
    </location>
</feature>
<dbReference type="Gene3D" id="1.20.1510.10">
    <property type="entry name" value="Cation efflux protein transmembrane domain"/>
    <property type="match status" value="1"/>
</dbReference>
<dbReference type="AlphaFoldDB" id="A0A1Y6CNC5"/>
<organism evidence="8 9">
    <name type="scientific">Pseudobacteriovorax antillogorgiicola</name>
    <dbReference type="NCBI Taxonomy" id="1513793"/>
    <lineage>
        <taxon>Bacteria</taxon>
        <taxon>Pseudomonadati</taxon>
        <taxon>Bdellovibrionota</taxon>
        <taxon>Oligoflexia</taxon>
        <taxon>Oligoflexales</taxon>
        <taxon>Pseudobacteriovoracaceae</taxon>
        <taxon>Pseudobacteriovorax</taxon>
    </lineage>
</organism>
<feature type="domain" description="Cation efflux protein transmembrane" evidence="7">
    <location>
        <begin position="22"/>
        <end position="211"/>
    </location>
</feature>
<evidence type="ECO:0000313" key="9">
    <source>
        <dbReference type="Proteomes" id="UP000192907"/>
    </source>
</evidence>
<dbReference type="InterPro" id="IPR058533">
    <property type="entry name" value="Cation_efflux_TM"/>
</dbReference>
<dbReference type="GO" id="GO:0005886">
    <property type="term" value="C:plasma membrane"/>
    <property type="evidence" value="ECO:0007669"/>
    <property type="project" value="TreeGrafter"/>
</dbReference>
<keyword evidence="9" id="KW-1185">Reference proteome</keyword>
<dbReference type="EMBL" id="FWZT01000021">
    <property type="protein sequence ID" value="SMF62022.1"/>
    <property type="molecule type" value="Genomic_DNA"/>
</dbReference>
<gene>
    <name evidence="8" type="ORF">SAMN06296036_12121</name>
</gene>
<reference evidence="9" key="1">
    <citation type="submission" date="2017-04" db="EMBL/GenBank/DDBJ databases">
        <authorList>
            <person name="Varghese N."/>
            <person name="Submissions S."/>
        </authorList>
    </citation>
    <scope>NUCLEOTIDE SEQUENCE [LARGE SCALE GENOMIC DNA]</scope>
    <source>
        <strain evidence="9">RKEM611</strain>
    </source>
</reference>
<feature type="transmembrane region" description="Helical" evidence="6">
    <location>
        <begin position="123"/>
        <end position="142"/>
    </location>
</feature>
<evidence type="ECO:0000256" key="3">
    <source>
        <dbReference type="ARBA" id="ARBA00022906"/>
    </source>
</evidence>
<accession>A0A1Y6CNC5</accession>
<dbReference type="RefSeq" id="WP_132323054.1">
    <property type="nucleotide sequence ID" value="NZ_FWZT01000021.1"/>
</dbReference>
<keyword evidence="5 6" id="KW-0472">Membrane</keyword>
<dbReference type="STRING" id="1513793.SAMN06296036_12121"/>
<evidence type="ECO:0000313" key="8">
    <source>
        <dbReference type="EMBL" id="SMF62022.1"/>
    </source>
</evidence>
<feature type="transmembrane region" description="Helical" evidence="6">
    <location>
        <begin position="88"/>
        <end position="107"/>
    </location>
</feature>
<dbReference type="NCBIfam" id="TIGR01297">
    <property type="entry name" value="CDF"/>
    <property type="match status" value="1"/>
</dbReference>
<feature type="transmembrane region" description="Helical" evidence="6">
    <location>
        <begin position="163"/>
        <end position="181"/>
    </location>
</feature>
<keyword evidence="3" id="KW-0813">Transport</keyword>